<protein>
    <submittedName>
        <fullName evidence="2">Rubrerythrin</fullName>
    </submittedName>
</protein>
<gene>
    <name evidence="2" type="ORF">JOC94_002797</name>
</gene>
<dbReference type="Proteomes" id="UP000823485">
    <property type="component" value="Unassembled WGS sequence"/>
</dbReference>
<feature type="domain" description="Rubrerythrin diiron-binding" evidence="1">
    <location>
        <begin position="86"/>
        <end position="134"/>
    </location>
</feature>
<dbReference type="InterPro" id="IPR009078">
    <property type="entry name" value="Ferritin-like_SF"/>
</dbReference>
<evidence type="ECO:0000313" key="2">
    <source>
        <dbReference type="EMBL" id="MBM7715808.1"/>
    </source>
</evidence>
<reference evidence="2 3" key="1">
    <citation type="submission" date="2021-01" db="EMBL/GenBank/DDBJ databases">
        <title>Genomic Encyclopedia of Type Strains, Phase IV (KMG-IV): sequencing the most valuable type-strain genomes for metagenomic binning, comparative biology and taxonomic classification.</title>
        <authorList>
            <person name="Goeker M."/>
        </authorList>
    </citation>
    <scope>NUCLEOTIDE SEQUENCE [LARGE SCALE GENOMIC DNA]</scope>
    <source>
        <strain evidence="2 3">DSM 105453</strain>
    </source>
</reference>
<proteinExistence type="predicted"/>
<dbReference type="InterPro" id="IPR003251">
    <property type="entry name" value="Rr_diiron-bd_dom"/>
</dbReference>
<evidence type="ECO:0000313" key="3">
    <source>
        <dbReference type="Proteomes" id="UP000823485"/>
    </source>
</evidence>
<dbReference type="Gene3D" id="6.10.140.1960">
    <property type="match status" value="1"/>
</dbReference>
<sequence length="137" mass="16239">MKSFTVDQGLLKEVARAVNGEYSAIQCYTKLIEMAPTKKEKKIITEIREDEIRHFHEFSALYMFLIKRQPVPEISEPCPDRYREGLRFAFENEQDTVDFYLHVADRANHPYMRHVFRRAAADEQNHAVWFLSLLTLM</sequence>
<dbReference type="Gene3D" id="1.20.5.420">
    <property type="entry name" value="Immunoglobulin FC, subunit C"/>
    <property type="match status" value="1"/>
</dbReference>
<keyword evidence="3" id="KW-1185">Reference proteome</keyword>
<dbReference type="SUPFAM" id="SSF47240">
    <property type="entry name" value="Ferritin-like"/>
    <property type="match status" value="1"/>
</dbReference>
<dbReference type="EMBL" id="JAFBFH010000018">
    <property type="protein sequence ID" value="MBM7715808.1"/>
    <property type="molecule type" value="Genomic_DNA"/>
</dbReference>
<comment type="caution">
    <text evidence="2">The sequence shown here is derived from an EMBL/GenBank/DDBJ whole genome shotgun (WGS) entry which is preliminary data.</text>
</comment>
<accession>A0ABS2R837</accession>
<dbReference type="CDD" id="cd00657">
    <property type="entry name" value="Ferritin_like"/>
    <property type="match status" value="1"/>
</dbReference>
<organism evidence="2 3">
    <name type="scientific">Siminovitchia thermophila</name>
    <dbReference type="NCBI Taxonomy" id="1245522"/>
    <lineage>
        <taxon>Bacteria</taxon>
        <taxon>Bacillati</taxon>
        <taxon>Bacillota</taxon>
        <taxon>Bacilli</taxon>
        <taxon>Bacillales</taxon>
        <taxon>Bacillaceae</taxon>
        <taxon>Siminovitchia</taxon>
    </lineage>
</organism>
<name>A0ABS2R837_9BACI</name>
<dbReference type="Pfam" id="PF02915">
    <property type="entry name" value="Rubrerythrin"/>
    <property type="match status" value="1"/>
</dbReference>
<evidence type="ECO:0000259" key="1">
    <source>
        <dbReference type="Pfam" id="PF02915"/>
    </source>
</evidence>
<dbReference type="RefSeq" id="WP_236017092.1">
    <property type="nucleotide sequence ID" value="NZ_JAFBFH010000018.1"/>
</dbReference>